<dbReference type="PANTHER" id="PTHR35046:SF9">
    <property type="entry name" value="RNA-DIRECTED DNA POLYMERASE"/>
    <property type="match status" value="1"/>
</dbReference>
<evidence type="ECO:0000313" key="3">
    <source>
        <dbReference type="Proteomes" id="UP000257109"/>
    </source>
</evidence>
<gene>
    <name evidence="2" type="ORF">CR513_06258</name>
</gene>
<reference evidence="2" key="1">
    <citation type="submission" date="2018-05" db="EMBL/GenBank/DDBJ databases">
        <title>Draft genome of Mucuna pruriens seed.</title>
        <authorList>
            <person name="Nnadi N.E."/>
            <person name="Vos R."/>
            <person name="Hasami M.H."/>
            <person name="Devisetty U.K."/>
            <person name="Aguiy J.C."/>
        </authorList>
    </citation>
    <scope>NUCLEOTIDE SEQUENCE [LARGE SCALE GENOMIC DNA]</scope>
    <source>
        <strain evidence="2">JCA_2017</strain>
    </source>
</reference>
<dbReference type="Proteomes" id="UP000257109">
    <property type="component" value="Unassembled WGS sequence"/>
</dbReference>
<keyword evidence="3" id="KW-1185">Reference proteome</keyword>
<evidence type="ECO:0000313" key="2">
    <source>
        <dbReference type="EMBL" id="RDY09372.1"/>
    </source>
</evidence>
<dbReference type="PANTHER" id="PTHR35046">
    <property type="entry name" value="ZINC KNUCKLE (CCHC-TYPE) FAMILY PROTEIN"/>
    <property type="match status" value="1"/>
</dbReference>
<feature type="compositionally biased region" description="Basic residues" evidence="1">
    <location>
        <begin position="68"/>
        <end position="85"/>
    </location>
</feature>
<feature type="region of interest" description="Disordered" evidence="1">
    <location>
        <begin position="56"/>
        <end position="126"/>
    </location>
</feature>
<dbReference type="EMBL" id="QJKJ01001067">
    <property type="protein sequence ID" value="RDY09372.1"/>
    <property type="molecule type" value="Genomic_DNA"/>
</dbReference>
<feature type="compositionally biased region" description="Basic and acidic residues" evidence="1">
    <location>
        <begin position="56"/>
        <end position="65"/>
    </location>
</feature>
<organism evidence="2 3">
    <name type="scientific">Mucuna pruriens</name>
    <name type="common">Velvet bean</name>
    <name type="synonym">Dolichos pruriens</name>
    <dbReference type="NCBI Taxonomy" id="157652"/>
    <lineage>
        <taxon>Eukaryota</taxon>
        <taxon>Viridiplantae</taxon>
        <taxon>Streptophyta</taxon>
        <taxon>Embryophyta</taxon>
        <taxon>Tracheophyta</taxon>
        <taxon>Spermatophyta</taxon>
        <taxon>Magnoliopsida</taxon>
        <taxon>eudicotyledons</taxon>
        <taxon>Gunneridae</taxon>
        <taxon>Pentapetalae</taxon>
        <taxon>rosids</taxon>
        <taxon>fabids</taxon>
        <taxon>Fabales</taxon>
        <taxon>Fabaceae</taxon>
        <taxon>Papilionoideae</taxon>
        <taxon>50 kb inversion clade</taxon>
        <taxon>NPAAA clade</taxon>
        <taxon>indigoferoid/millettioid clade</taxon>
        <taxon>Phaseoleae</taxon>
        <taxon>Mucuna</taxon>
    </lineage>
</organism>
<sequence length="126" mass="14693">MARFFNSLNRDIQDVVEFHEYTYISTLVHQASKVESQLRRHGKKAYLITSSNWKVKERREDESPKGTKVLRRGMHPSKAKKKRKGYIASQCPSKRTMILRDNEDIESESSQEETSTQGVKVYTQVN</sequence>
<protein>
    <submittedName>
        <fullName evidence="2">Uncharacterized protein</fullName>
    </submittedName>
</protein>
<dbReference type="AlphaFoldDB" id="A0A371I2V0"/>
<accession>A0A371I2V0</accession>
<proteinExistence type="predicted"/>
<name>A0A371I2V0_MUCPR</name>
<evidence type="ECO:0000256" key="1">
    <source>
        <dbReference type="SAM" id="MobiDB-lite"/>
    </source>
</evidence>
<feature type="non-terminal residue" evidence="2">
    <location>
        <position position="1"/>
    </location>
</feature>
<dbReference type="OrthoDB" id="1731207at2759"/>
<comment type="caution">
    <text evidence="2">The sequence shown here is derived from an EMBL/GenBank/DDBJ whole genome shotgun (WGS) entry which is preliminary data.</text>
</comment>